<dbReference type="KEGG" id="mno:Mnod_4951"/>
<evidence type="ECO:0000256" key="2">
    <source>
        <dbReference type="ARBA" id="ARBA00023125"/>
    </source>
</evidence>
<dbReference type="STRING" id="460265.Mnod_4951"/>
<dbReference type="InterPro" id="IPR039420">
    <property type="entry name" value="WalR-like"/>
</dbReference>
<dbReference type="PROSITE" id="PS50043">
    <property type="entry name" value="HTH_LUXR_2"/>
    <property type="match status" value="1"/>
</dbReference>
<dbReference type="GO" id="GO:0003677">
    <property type="term" value="F:DNA binding"/>
    <property type="evidence" value="ECO:0007669"/>
    <property type="project" value="UniProtKB-KW"/>
</dbReference>
<dbReference type="HOGENOM" id="CLU_000445_90_1_5"/>
<dbReference type="OrthoDB" id="9814495at2"/>
<dbReference type="InterPro" id="IPR036388">
    <property type="entry name" value="WH-like_DNA-bd_sf"/>
</dbReference>
<dbReference type="Gene3D" id="3.40.50.2300">
    <property type="match status" value="1"/>
</dbReference>
<proteinExistence type="predicted"/>
<dbReference type="PROSITE" id="PS50110">
    <property type="entry name" value="RESPONSE_REGULATORY"/>
    <property type="match status" value="1"/>
</dbReference>
<dbReference type="InterPro" id="IPR011006">
    <property type="entry name" value="CheY-like_superfamily"/>
</dbReference>
<accession>B8IHB6</accession>
<evidence type="ECO:0000259" key="5">
    <source>
        <dbReference type="PROSITE" id="PS50110"/>
    </source>
</evidence>
<evidence type="ECO:0000313" key="6">
    <source>
        <dbReference type="EMBL" id="ACL59808.1"/>
    </source>
</evidence>
<dbReference type="CDD" id="cd06170">
    <property type="entry name" value="LuxR_C_like"/>
    <property type="match status" value="1"/>
</dbReference>
<dbReference type="SMART" id="SM00448">
    <property type="entry name" value="REC"/>
    <property type="match status" value="1"/>
</dbReference>
<feature type="domain" description="Response regulatory" evidence="5">
    <location>
        <begin position="2"/>
        <end position="119"/>
    </location>
</feature>
<dbReference type="SUPFAM" id="SSF52172">
    <property type="entry name" value="CheY-like"/>
    <property type="match status" value="1"/>
</dbReference>
<dbReference type="PANTHER" id="PTHR43214:SF43">
    <property type="entry name" value="TWO-COMPONENT RESPONSE REGULATOR"/>
    <property type="match status" value="1"/>
</dbReference>
<dbReference type="SUPFAM" id="SSF46894">
    <property type="entry name" value="C-terminal effector domain of the bipartite response regulators"/>
    <property type="match status" value="1"/>
</dbReference>
<dbReference type="InterPro" id="IPR016032">
    <property type="entry name" value="Sig_transdc_resp-reg_C-effctor"/>
</dbReference>
<gene>
    <name evidence="6" type="ordered locus">Mnod_4951</name>
</gene>
<dbReference type="RefSeq" id="WP_015931437.1">
    <property type="nucleotide sequence ID" value="NC_011894.1"/>
</dbReference>
<dbReference type="InterPro" id="IPR058245">
    <property type="entry name" value="NreC/VraR/RcsB-like_REC"/>
</dbReference>
<evidence type="ECO:0000259" key="4">
    <source>
        <dbReference type="PROSITE" id="PS50043"/>
    </source>
</evidence>
<dbReference type="Proteomes" id="UP000008207">
    <property type="component" value="Chromosome"/>
</dbReference>
<dbReference type="PANTHER" id="PTHR43214">
    <property type="entry name" value="TWO-COMPONENT RESPONSE REGULATOR"/>
    <property type="match status" value="1"/>
</dbReference>
<evidence type="ECO:0000256" key="3">
    <source>
        <dbReference type="PROSITE-ProRule" id="PRU00169"/>
    </source>
</evidence>
<dbReference type="Pfam" id="PF00196">
    <property type="entry name" value="GerE"/>
    <property type="match status" value="1"/>
</dbReference>
<name>B8IHB6_METNO</name>
<dbReference type="Gene3D" id="1.10.10.10">
    <property type="entry name" value="Winged helix-like DNA-binding domain superfamily/Winged helix DNA-binding domain"/>
    <property type="match status" value="1"/>
</dbReference>
<dbReference type="PRINTS" id="PR00038">
    <property type="entry name" value="HTHLUXR"/>
</dbReference>
<dbReference type="SMART" id="SM00421">
    <property type="entry name" value="HTH_LUXR"/>
    <property type="match status" value="1"/>
</dbReference>
<protein>
    <submittedName>
        <fullName evidence="6">Two component transcriptional regulator, LuxR family</fullName>
    </submittedName>
</protein>
<dbReference type="CDD" id="cd17535">
    <property type="entry name" value="REC_NarL-like"/>
    <property type="match status" value="1"/>
</dbReference>
<evidence type="ECO:0000313" key="7">
    <source>
        <dbReference type="Proteomes" id="UP000008207"/>
    </source>
</evidence>
<keyword evidence="7" id="KW-1185">Reference proteome</keyword>
<dbReference type="Pfam" id="PF00072">
    <property type="entry name" value="Response_reg"/>
    <property type="match status" value="1"/>
</dbReference>
<sequence length="210" mass="22698">MNVLVVDDHPIVLQGCRRVLEDAGVESVHEATGIVAGYRSFHRHRPDIVVADLTFQGAALKGLDLIRRIHAVAPETRILVFSMHDDPVIVARALDSGAMGYVLKDTASAELHRAFERVQAGEPYLDPALAAEVALVRAAPRPDPLAVLTPRERQILALLGLGRSHGAIAEELAVSYKTVANACSQMRNKLGARSLADLIRIAVQAAERAR</sequence>
<feature type="modified residue" description="4-aspartylphosphate" evidence="3">
    <location>
        <position position="52"/>
    </location>
</feature>
<keyword evidence="1 3" id="KW-0597">Phosphoprotein</keyword>
<dbReference type="GO" id="GO:0006355">
    <property type="term" value="P:regulation of DNA-templated transcription"/>
    <property type="evidence" value="ECO:0007669"/>
    <property type="project" value="InterPro"/>
</dbReference>
<feature type="domain" description="HTH luxR-type" evidence="4">
    <location>
        <begin position="141"/>
        <end position="206"/>
    </location>
</feature>
<keyword evidence="2" id="KW-0238">DNA-binding</keyword>
<dbReference type="eggNOG" id="COG2197">
    <property type="taxonomic scope" value="Bacteria"/>
</dbReference>
<reference evidence="6 7" key="1">
    <citation type="submission" date="2009-01" db="EMBL/GenBank/DDBJ databases">
        <title>Complete sequence of chromosome of Methylobacterium nodulans ORS 2060.</title>
        <authorList>
            <consortium name="US DOE Joint Genome Institute"/>
            <person name="Lucas S."/>
            <person name="Copeland A."/>
            <person name="Lapidus A."/>
            <person name="Glavina del Rio T."/>
            <person name="Dalin E."/>
            <person name="Tice H."/>
            <person name="Bruce D."/>
            <person name="Goodwin L."/>
            <person name="Pitluck S."/>
            <person name="Sims D."/>
            <person name="Brettin T."/>
            <person name="Detter J.C."/>
            <person name="Han C."/>
            <person name="Larimer F."/>
            <person name="Land M."/>
            <person name="Hauser L."/>
            <person name="Kyrpides N."/>
            <person name="Ivanova N."/>
            <person name="Marx C.J."/>
            <person name="Richardson P."/>
        </authorList>
    </citation>
    <scope>NUCLEOTIDE SEQUENCE [LARGE SCALE GENOMIC DNA]</scope>
    <source>
        <strain evidence="7">LMG 21967 / CNCM I-2342 / ORS 2060</strain>
    </source>
</reference>
<dbReference type="EMBL" id="CP001349">
    <property type="protein sequence ID" value="ACL59808.1"/>
    <property type="molecule type" value="Genomic_DNA"/>
</dbReference>
<evidence type="ECO:0000256" key="1">
    <source>
        <dbReference type="ARBA" id="ARBA00022553"/>
    </source>
</evidence>
<dbReference type="AlphaFoldDB" id="B8IHB6"/>
<organism evidence="6 7">
    <name type="scientific">Methylobacterium nodulans (strain LMG 21967 / CNCM I-2342 / ORS 2060)</name>
    <dbReference type="NCBI Taxonomy" id="460265"/>
    <lineage>
        <taxon>Bacteria</taxon>
        <taxon>Pseudomonadati</taxon>
        <taxon>Pseudomonadota</taxon>
        <taxon>Alphaproteobacteria</taxon>
        <taxon>Hyphomicrobiales</taxon>
        <taxon>Methylobacteriaceae</taxon>
        <taxon>Methylobacterium</taxon>
    </lineage>
</organism>
<dbReference type="InterPro" id="IPR000792">
    <property type="entry name" value="Tscrpt_reg_LuxR_C"/>
</dbReference>
<dbReference type="GO" id="GO:0000160">
    <property type="term" value="P:phosphorelay signal transduction system"/>
    <property type="evidence" value="ECO:0007669"/>
    <property type="project" value="InterPro"/>
</dbReference>
<dbReference type="InterPro" id="IPR001789">
    <property type="entry name" value="Sig_transdc_resp-reg_receiver"/>
</dbReference>